<keyword evidence="5" id="KW-0175">Coiled coil</keyword>
<dbReference type="EMBL" id="QRDY01000002">
    <property type="protein sequence ID" value="RED64650.1"/>
    <property type="molecule type" value="Genomic_DNA"/>
</dbReference>
<dbReference type="PROSITE" id="PS50110">
    <property type="entry name" value="RESPONSE_REGULATORY"/>
    <property type="match status" value="1"/>
</dbReference>
<dbReference type="AlphaFoldDB" id="A0A3D9IS99"/>
<dbReference type="OrthoDB" id="342399at2"/>
<dbReference type="Pfam" id="PF00072">
    <property type="entry name" value="Response_reg"/>
    <property type="match status" value="1"/>
</dbReference>
<dbReference type="Gene3D" id="3.40.50.2300">
    <property type="match status" value="1"/>
</dbReference>
<accession>A0A3D9IS99</accession>
<feature type="modified residue" description="4-aspartylphosphate" evidence="4">
    <location>
        <position position="55"/>
    </location>
</feature>
<dbReference type="Proteomes" id="UP000256869">
    <property type="component" value="Unassembled WGS sequence"/>
</dbReference>
<gene>
    <name evidence="8" type="ORF">DFP95_10268</name>
</gene>
<dbReference type="SMART" id="SM00342">
    <property type="entry name" value="HTH_ARAC"/>
    <property type="match status" value="1"/>
</dbReference>
<feature type="domain" description="Response regulatory" evidence="7">
    <location>
        <begin position="3"/>
        <end position="120"/>
    </location>
</feature>
<evidence type="ECO:0000259" key="6">
    <source>
        <dbReference type="PROSITE" id="PS01124"/>
    </source>
</evidence>
<evidence type="ECO:0000313" key="8">
    <source>
        <dbReference type="EMBL" id="RED64650.1"/>
    </source>
</evidence>
<dbReference type="SMART" id="SM00448">
    <property type="entry name" value="REC"/>
    <property type="match status" value="1"/>
</dbReference>
<dbReference type="PANTHER" id="PTHR43280:SF2">
    <property type="entry name" value="HTH-TYPE TRANSCRIPTIONAL REGULATOR EXSA"/>
    <property type="match status" value="1"/>
</dbReference>
<evidence type="ECO:0000256" key="2">
    <source>
        <dbReference type="ARBA" id="ARBA00023125"/>
    </source>
</evidence>
<keyword evidence="4" id="KW-0597">Phosphoprotein</keyword>
<dbReference type="GO" id="GO:0043565">
    <property type="term" value="F:sequence-specific DNA binding"/>
    <property type="evidence" value="ECO:0007669"/>
    <property type="project" value="InterPro"/>
</dbReference>
<dbReference type="InterPro" id="IPR011006">
    <property type="entry name" value="CheY-like_superfamily"/>
</dbReference>
<dbReference type="RefSeq" id="WP_115991431.1">
    <property type="nucleotide sequence ID" value="NZ_QRDY01000002.1"/>
</dbReference>
<name>A0A3D9IS99_9BACL</name>
<evidence type="ECO:0000259" key="7">
    <source>
        <dbReference type="PROSITE" id="PS50110"/>
    </source>
</evidence>
<keyword evidence="3" id="KW-0804">Transcription</keyword>
<dbReference type="SUPFAM" id="SSF52172">
    <property type="entry name" value="CheY-like"/>
    <property type="match status" value="1"/>
</dbReference>
<evidence type="ECO:0000313" key="9">
    <source>
        <dbReference type="Proteomes" id="UP000256869"/>
    </source>
</evidence>
<dbReference type="GO" id="GO:0000160">
    <property type="term" value="P:phosphorelay signal transduction system"/>
    <property type="evidence" value="ECO:0007669"/>
    <property type="project" value="InterPro"/>
</dbReference>
<dbReference type="PROSITE" id="PS01124">
    <property type="entry name" value="HTH_ARAC_FAMILY_2"/>
    <property type="match status" value="1"/>
</dbReference>
<evidence type="ECO:0000256" key="3">
    <source>
        <dbReference type="ARBA" id="ARBA00023163"/>
    </source>
</evidence>
<reference evidence="8 9" key="1">
    <citation type="submission" date="2018-07" db="EMBL/GenBank/DDBJ databases">
        <title>Genomic Encyclopedia of Type Strains, Phase III (KMG-III): the genomes of soil and plant-associated and newly described type strains.</title>
        <authorList>
            <person name="Whitman W."/>
        </authorList>
    </citation>
    <scope>NUCLEOTIDE SEQUENCE [LARGE SCALE GENOMIC DNA]</scope>
    <source>
        <strain evidence="8 9">CECT 8236</strain>
    </source>
</reference>
<protein>
    <submittedName>
        <fullName evidence="8">Two-component system response regulator YesN</fullName>
    </submittedName>
</protein>
<feature type="domain" description="HTH araC/xylS-type" evidence="6">
    <location>
        <begin position="413"/>
        <end position="511"/>
    </location>
</feature>
<keyword evidence="1" id="KW-0805">Transcription regulation</keyword>
<evidence type="ECO:0000256" key="1">
    <source>
        <dbReference type="ARBA" id="ARBA00023015"/>
    </source>
</evidence>
<dbReference type="Pfam" id="PF12833">
    <property type="entry name" value="HTH_18"/>
    <property type="match status" value="1"/>
</dbReference>
<dbReference type="GO" id="GO:0003700">
    <property type="term" value="F:DNA-binding transcription factor activity"/>
    <property type="evidence" value="ECO:0007669"/>
    <property type="project" value="InterPro"/>
</dbReference>
<comment type="caution">
    <text evidence="8">The sequence shown here is derived from an EMBL/GenBank/DDBJ whole genome shotgun (WGS) entry which is preliminary data.</text>
</comment>
<keyword evidence="2" id="KW-0238">DNA-binding</keyword>
<evidence type="ECO:0000256" key="5">
    <source>
        <dbReference type="SAM" id="Coils"/>
    </source>
</evidence>
<feature type="coiled-coil region" evidence="5">
    <location>
        <begin position="109"/>
        <end position="136"/>
    </location>
</feature>
<dbReference type="CDD" id="cd17536">
    <property type="entry name" value="REC_YesN-like"/>
    <property type="match status" value="1"/>
</dbReference>
<dbReference type="Gene3D" id="1.10.10.60">
    <property type="entry name" value="Homeodomain-like"/>
    <property type="match status" value="2"/>
</dbReference>
<keyword evidence="9" id="KW-1185">Reference proteome</keyword>
<dbReference type="InterPro" id="IPR009057">
    <property type="entry name" value="Homeodomain-like_sf"/>
</dbReference>
<proteinExistence type="predicted"/>
<organism evidence="8 9">
    <name type="scientific">Cohnella lupini</name>
    <dbReference type="NCBI Taxonomy" id="1294267"/>
    <lineage>
        <taxon>Bacteria</taxon>
        <taxon>Bacillati</taxon>
        <taxon>Bacillota</taxon>
        <taxon>Bacilli</taxon>
        <taxon>Bacillales</taxon>
        <taxon>Paenibacillaceae</taxon>
        <taxon>Cohnella</taxon>
    </lineage>
</organism>
<evidence type="ECO:0000256" key="4">
    <source>
        <dbReference type="PROSITE-ProRule" id="PRU00169"/>
    </source>
</evidence>
<dbReference type="SUPFAM" id="SSF46689">
    <property type="entry name" value="Homeodomain-like"/>
    <property type="match status" value="2"/>
</dbReference>
<dbReference type="InterPro" id="IPR001789">
    <property type="entry name" value="Sig_transdc_resp-reg_receiver"/>
</dbReference>
<dbReference type="InterPro" id="IPR018060">
    <property type="entry name" value="HTH_AraC"/>
</dbReference>
<sequence length="521" mass="59941">MRTLLIADDEQKIRLGLRAMIEREFADSYEIVLVSDGDEALAACKSTGADILITDIRMPGMDGVTLIKRLSDMPNKPAILILSGFDDFQYAKEAIRHDVKEYLLKPIVREELFAALRRIEGELERKEQIHDRLEESNQYREALRTSTLNGILAKFAMEEDEVSTRCSEVGLDEFEPVYYVGIVYGEHGKRERFNGEAYLQRTSEERGWKWLGLEDRDGQIVIVSDQLAIFEGLLEYSIASGTEGIRIGLSGKGEKIGRIKACYEEAKQALKYRMLLDQSHSGLILYDGIRERKVAYVIPKETIRKLANMLGTDREKEMKALLLEVLDTSKLCEFHIGYLEGIVKALNELVFDQVFHSYGEASIEIFKMYKKAGNVYNFAGIRDYYHSVENLLLSLNDYIRSIKAIHIEHKEMSKAVQYIHEHYHQDLSMAIVSNYVSLNYSYFSECFKEFTGESFVNFLKKVRIDQAKKLLETTDDKVYEISKRVGFENPKQFNRVFREMVGVSAMEFRDNKLSHRLGGTS</sequence>
<dbReference type="PANTHER" id="PTHR43280">
    <property type="entry name" value="ARAC-FAMILY TRANSCRIPTIONAL REGULATOR"/>
    <property type="match status" value="1"/>
</dbReference>